<dbReference type="PANTHER" id="PTHR40277:SF1">
    <property type="entry name" value="BLL5419 PROTEIN"/>
    <property type="match status" value="1"/>
</dbReference>
<feature type="region of interest" description="Disordered" evidence="6">
    <location>
        <begin position="290"/>
        <end position="310"/>
    </location>
</feature>
<keyword evidence="3 7" id="KW-0812">Transmembrane</keyword>
<evidence type="ECO:0000256" key="1">
    <source>
        <dbReference type="ARBA" id="ARBA00004651"/>
    </source>
</evidence>
<feature type="transmembrane region" description="Helical" evidence="7">
    <location>
        <begin position="144"/>
        <end position="161"/>
    </location>
</feature>
<dbReference type="Proteomes" id="UP001597307">
    <property type="component" value="Unassembled WGS sequence"/>
</dbReference>
<evidence type="ECO:0000313" key="8">
    <source>
        <dbReference type="EMBL" id="MFD1847822.1"/>
    </source>
</evidence>
<evidence type="ECO:0000256" key="7">
    <source>
        <dbReference type="SAM" id="Phobius"/>
    </source>
</evidence>
<keyword evidence="9" id="KW-1185">Reference proteome</keyword>
<feature type="transmembrane region" description="Helical" evidence="7">
    <location>
        <begin position="232"/>
        <end position="249"/>
    </location>
</feature>
<evidence type="ECO:0000256" key="4">
    <source>
        <dbReference type="ARBA" id="ARBA00022989"/>
    </source>
</evidence>
<gene>
    <name evidence="8" type="ORF">ACFSFX_14625</name>
</gene>
<protein>
    <submittedName>
        <fullName evidence="8">Lysylphosphatidylglycerol synthase transmembrane domain-containing protein</fullName>
    </submittedName>
</protein>
<reference evidence="9" key="1">
    <citation type="journal article" date="2019" name="Int. J. Syst. Evol. Microbiol.">
        <title>The Global Catalogue of Microorganisms (GCM) 10K type strain sequencing project: providing services to taxonomists for standard genome sequencing and annotation.</title>
        <authorList>
            <consortium name="The Broad Institute Genomics Platform"/>
            <consortium name="The Broad Institute Genome Sequencing Center for Infectious Disease"/>
            <person name="Wu L."/>
            <person name="Ma J."/>
        </authorList>
    </citation>
    <scope>NUCLEOTIDE SEQUENCE [LARGE SCALE GENOMIC DNA]</scope>
    <source>
        <strain evidence="9">JCM 11496</strain>
    </source>
</reference>
<proteinExistence type="predicted"/>
<evidence type="ECO:0000313" key="9">
    <source>
        <dbReference type="Proteomes" id="UP001597307"/>
    </source>
</evidence>
<feature type="transmembrane region" description="Helical" evidence="7">
    <location>
        <begin position="202"/>
        <end position="220"/>
    </location>
</feature>
<evidence type="ECO:0000256" key="3">
    <source>
        <dbReference type="ARBA" id="ARBA00022692"/>
    </source>
</evidence>
<keyword evidence="5 7" id="KW-0472">Membrane</keyword>
<feature type="transmembrane region" description="Helical" evidence="7">
    <location>
        <begin position="37"/>
        <end position="56"/>
    </location>
</feature>
<evidence type="ECO:0000256" key="5">
    <source>
        <dbReference type="ARBA" id="ARBA00023136"/>
    </source>
</evidence>
<keyword evidence="4 7" id="KW-1133">Transmembrane helix</keyword>
<dbReference type="Pfam" id="PF03706">
    <property type="entry name" value="LPG_synthase_TM"/>
    <property type="match status" value="1"/>
</dbReference>
<evidence type="ECO:0000256" key="2">
    <source>
        <dbReference type="ARBA" id="ARBA00022475"/>
    </source>
</evidence>
<dbReference type="PANTHER" id="PTHR40277">
    <property type="entry name" value="BLL5419 PROTEIN"/>
    <property type="match status" value="1"/>
</dbReference>
<feature type="transmembrane region" description="Helical" evidence="7">
    <location>
        <begin position="113"/>
        <end position="138"/>
    </location>
</feature>
<comment type="caution">
    <text evidence="8">The sequence shown here is derived from an EMBL/GenBank/DDBJ whole genome shotgun (WGS) entry which is preliminary data.</text>
</comment>
<dbReference type="InterPro" id="IPR022791">
    <property type="entry name" value="L-PG_synthase/AglD"/>
</dbReference>
<dbReference type="EMBL" id="JBHUGA010000060">
    <property type="protein sequence ID" value="MFD1847822.1"/>
    <property type="molecule type" value="Genomic_DNA"/>
</dbReference>
<feature type="transmembrane region" description="Helical" evidence="7">
    <location>
        <begin position="173"/>
        <end position="196"/>
    </location>
</feature>
<accession>A0ABW4QAU2</accession>
<feature type="transmembrane region" description="Helical" evidence="7">
    <location>
        <begin position="255"/>
        <end position="279"/>
    </location>
</feature>
<dbReference type="RefSeq" id="WP_343881021.1">
    <property type="nucleotide sequence ID" value="NZ_BAAAIJ010000051.1"/>
</dbReference>
<comment type="subcellular location">
    <subcellularLocation>
        <location evidence="1">Cell membrane</location>
        <topology evidence="1">Multi-pass membrane protein</topology>
    </subcellularLocation>
</comment>
<name>A0ABW4QAU2_9MICC</name>
<organism evidence="8 9">
    <name type="scientific">Arthrobacter flavus</name>
    <dbReference type="NCBI Taxonomy" id="95172"/>
    <lineage>
        <taxon>Bacteria</taxon>
        <taxon>Bacillati</taxon>
        <taxon>Actinomycetota</taxon>
        <taxon>Actinomycetes</taxon>
        <taxon>Micrococcales</taxon>
        <taxon>Micrococcaceae</taxon>
        <taxon>Arthrobacter</taxon>
    </lineage>
</organism>
<sequence>MRRRRWLALLQVLCAVALMYYLVTVFGTGPFTAGLGALTLPSVTAALALGLIGTAAQAQRWRLVSSGFQMHLPRGGALAQCYEASFLNAVLPGGLAGDAIRTARQRSAHRSNWLSSIGSVLGERLAGTVIVLLAAAAALLTADWRLAAVVAAGAVLVLLAARPSLRRLPSRTLAAVWALSVLGWASFVALFAVSAALTAPHLAVADVVGLAAICLAGMSIPLSLGGWGPREGVTALAFMMFGYSGALGVEVSVGYGLLALVSVLPGAVLLLVLAIRGFLGDRGGNGGREVELGADVPAELETPDRRGEGV</sequence>
<keyword evidence="2" id="KW-1003">Cell membrane</keyword>
<evidence type="ECO:0000256" key="6">
    <source>
        <dbReference type="SAM" id="MobiDB-lite"/>
    </source>
</evidence>